<evidence type="ECO:0000313" key="2">
    <source>
        <dbReference type="Proteomes" id="UP000316394"/>
    </source>
</evidence>
<gene>
    <name evidence="1" type="ORF">FOD75_11460</name>
</gene>
<proteinExistence type="predicted"/>
<accession>A0A517D8L1</accession>
<dbReference type="Proteomes" id="UP000316394">
    <property type="component" value="Plasmid unnamed"/>
</dbReference>
<name>A0A517D8L1_LIMRT</name>
<geneLocation type="plasmid" evidence="1 2">
    <name>unnamed</name>
</geneLocation>
<dbReference type="RefSeq" id="WP_144228050.1">
    <property type="nucleotide sequence ID" value="NZ_CP041677.1"/>
</dbReference>
<dbReference type="EMBL" id="CP041677">
    <property type="protein sequence ID" value="QDR73700.1"/>
    <property type="molecule type" value="Genomic_DNA"/>
</dbReference>
<evidence type="ECO:0000313" key="1">
    <source>
        <dbReference type="EMBL" id="QDR73700.1"/>
    </source>
</evidence>
<organism evidence="1 2">
    <name type="scientific">Limosilactobacillus reuteri</name>
    <name type="common">Lactobacillus reuteri</name>
    <dbReference type="NCBI Taxonomy" id="1598"/>
    <lineage>
        <taxon>Bacteria</taxon>
        <taxon>Bacillati</taxon>
        <taxon>Bacillota</taxon>
        <taxon>Bacilli</taxon>
        <taxon>Lactobacillales</taxon>
        <taxon>Lactobacillaceae</taxon>
        <taxon>Limosilactobacillus</taxon>
    </lineage>
</organism>
<keyword evidence="1" id="KW-0614">Plasmid</keyword>
<reference evidence="1 2" key="1">
    <citation type="submission" date="2019-07" db="EMBL/GenBank/DDBJ databases">
        <title>Gastrointestinal microbiota of Peromyscus leucopus, the white-footed mouse.</title>
        <authorList>
            <person name="Milovic A."/>
            <person name="Bassam K."/>
            <person name="Barbour A.G."/>
        </authorList>
    </citation>
    <scope>NUCLEOTIDE SEQUENCE [LARGE SCALE GENOMIC DNA]</scope>
    <source>
        <strain evidence="1 2">LL7</strain>
        <plasmid evidence="1 2">unnamed</plasmid>
    </source>
</reference>
<dbReference type="AlphaFoldDB" id="A0A517D8L1"/>
<protein>
    <submittedName>
        <fullName evidence="1">Uncharacterized protein</fullName>
    </submittedName>
</protein>
<sequence>MYFSENSYYLFNKKKLIRCLQEAWGLNWKNWLKVCYTYDDADQVAEFFENSGWKYKVRN</sequence>